<keyword evidence="3" id="KW-0675">Receptor</keyword>
<organism evidence="3 4">
    <name type="scientific">Operophtera brumata</name>
    <name type="common">Winter moth</name>
    <name type="synonym">Phalaena brumata</name>
    <dbReference type="NCBI Taxonomy" id="104452"/>
    <lineage>
        <taxon>Eukaryota</taxon>
        <taxon>Metazoa</taxon>
        <taxon>Ecdysozoa</taxon>
        <taxon>Arthropoda</taxon>
        <taxon>Hexapoda</taxon>
        <taxon>Insecta</taxon>
        <taxon>Pterygota</taxon>
        <taxon>Neoptera</taxon>
        <taxon>Endopterygota</taxon>
        <taxon>Lepidoptera</taxon>
        <taxon>Glossata</taxon>
        <taxon>Ditrysia</taxon>
        <taxon>Geometroidea</taxon>
        <taxon>Geometridae</taxon>
        <taxon>Larentiinae</taxon>
        <taxon>Operophtera</taxon>
    </lineage>
</organism>
<feature type="compositionally biased region" description="Low complexity" evidence="1">
    <location>
        <begin position="342"/>
        <end position="368"/>
    </location>
</feature>
<keyword evidence="2" id="KW-0812">Transmembrane</keyword>
<gene>
    <name evidence="3" type="ORF">OBRU01_16890</name>
</gene>
<feature type="compositionally biased region" description="Low complexity" evidence="1">
    <location>
        <begin position="403"/>
        <end position="476"/>
    </location>
</feature>
<protein>
    <submittedName>
        <fullName evidence="3">Transient receptor potential cation channel subfamily V member 6</fullName>
    </submittedName>
</protein>
<feature type="region of interest" description="Disordered" evidence="1">
    <location>
        <begin position="256"/>
        <end position="295"/>
    </location>
</feature>
<sequence>MRTARFNLYSLINHSSAEDNCTIPLNGTEFDPGAVEMINSTKTEGAQCARFKSHPKDKDRRQRYHRSTTTKYNILRTKPLYVRISAELMLWVGALAYVGAALREARFLGIKMFIENLSTVPSRGFKTVGPFVVMIYRMVMGVDDSVSNPMPSPMESIMAMFLMSLTSFSDYYGAFDRTDHEIEAKKIAETRNEWQRQWARIVLVVERGVPPAQRLKNLLTYSQPMASGKRALDEDKEEMKEILEMKRTHEKIVAKRKLREEQLKDKKGFRGGPVPSAETFSAAPPPPPPVQYQQPQQIYQPAPQQYAQNGGYQYQQPNIQPAYVQPAPQPQYQIPQAPLPIQTQPQPVYQQPAPIQYQPQPQPIYQQPAPQPIPQPQPQYYQPPSTSYGVPQFAPRPQPQPQPIQIQPQPIPSYVAPQPRPQVQPQQVYQPQQQQFSQQQGYNYQQPQVQFSAQQFSAQPQYSQPQFSQPQFQSQQLTRNPVTTALSSYQADSNQYNTAQAQGEALDSVVVNRVQDIIKESEHTSARQNGYLSLVSGVSLENAQPSIEISSFTHTAPLNIGGSQRQSSSSVSSGSSSSVSSPSVDYGLPSVSSSQTEQSSGGSGGLSFLPQTKPATAYGPPNKK</sequence>
<accession>A0A0L7L1L9</accession>
<name>A0A0L7L1L9_OPEBR</name>
<feature type="region of interest" description="Disordered" evidence="1">
    <location>
        <begin position="342"/>
        <end position="480"/>
    </location>
</feature>
<evidence type="ECO:0000313" key="3">
    <source>
        <dbReference type="EMBL" id="KOB69387.1"/>
    </source>
</evidence>
<comment type="caution">
    <text evidence="3">The sequence shown here is derived from an EMBL/GenBank/DDBJ whole genome shotgun (WGS) entry which is preliminary data.</text>
</comment>
<keyword evidence="2" id="KW-1133">Transmembrane helix</keyword>
<reference evidence="3 4" key="1">
    <citation type="journal article" date="2015" name="Genome Biol. Evol.">
        <title>The genome of winter moth (Operophtera brumata) provides a genomic perspective on sexual dimorphism and phenology.</title>
        <authorList>
            <person name="Derks M.F."/>
            <person name="Smit S."/>
            <person name="Salis L."/>
            <person name="Schijlen E."/>
            <person name="Bossers A."/>
            <person name="Mateman C."/>
            <person name="Pijl A.S."/>
            <person name="de Ridder D."/>
            <person name="Groenen M.A."/>
            <person name="Visser M.E."/>
            <person name="Megens H.J."/>
        </authorList>
    </citation>
    <scope>NUCLEOTIDE SEQUENCE [LARGE SCALE GENOMIC DNA]</scope>
    <source>
        <strain evidence="3">WM2013NL</strain>
        <tissue evidence="3">Head and thorax</tissue>
    </source>
</reference>
<proteinExistence type="predicted"/>
<dbReference type="Proteomes" id="UP000037510">
    <property type="component" value="Unassembled WGS sequence"/>
</dbReference>
<dbReference type="AlphaFoldDB" id="A0A0L7L1L9"/>
<feature type="transmembrane region" description="Helical" evidence="2">
    <location>
        <begin position="80"/>
        <end position="102"/>
    </location>
</feature>
<evidence type="ECO:0000313" key="4">
    <source>
        <dbReference type="Proteomes" id="UP000037510"/>
    </source>
</evidence>
<feature type="region of interest" description="Disordered" evidence="1">
    <location>
        <begin position="558"/>
        <end position="624"/>
    </location>
</feature>
<dbReference type="EMBL" id="JTDY01003534">
    <property type="protein sequence ID" value="KOB69387.1"/>
    <property type="molecule type" value="Genomic_DNA"/>
</dbReference>
<evidence type="ECO:0000256" key="2">
    <source>
        <dbReference type="SAM" id="Phobius"/>
    </source>
</evidence>
<evidence type="ECO:0000256" key="1">
    <source>
        <dbReference type="SAM" id="MobiDB-lite"/>
    </source>
</evidence>
<feature type="compositionally biased region" description="Low complexity" evidence="1">
    <location>
        <begin position="567"/>
        <end position="600"/>
    </location>
</feature>
<keyword evidence="2" id="KW-0472">Membrane</keyword>
<dbReference type="STRING" id="104452.A0A0L7L1L9"/>
<feature type="compositionally biased region" description="Basic and acidic residues" evidence="1">
    <location>
        <begin position="256"/>
        <end position="268"/>
    </location>
</feature>
<keyword evidence="4" id="KW-1185">Reference proteome</keyword>
<feature type="region of interest" description="Disordered" evidence="1">
    <location>
        <begin position="46"/>
        <end position="65"/>
    </location>
</feature>